<name>A0AAD1N1R2_MYCMB</name>
<sequence length="367" mass="40716">MPYELSDKLVVGVASSALFDLTESDAYFREHGEDKYRTYQDERIDQTLVPGVAFPFIRRLLNLNDLRPGNPLVEVIILSHNDPMTGLRVMRSVRKHGLPITRSVFTQGQAPYGYIEAFEMSLFLTADRDDVDAAIKRDLPAGHVLPSTATYDDADPSLRVAFDFDGVLASDESERVYREADLIEDYLEHEDVKSHVPLAPGLLKPLLADLNRIQTLEDERRAADPSYVPRLRISLITARNAPAHERAVHSMRDWGVNVNDAFFLGGIEKSRVLEVLGPHIFFDDQQQHLDSALEHIAGVHIPYGVANVQDSADDVVPTADIAFPPLVDPQMVAITEELPDDLESSLPTIAELGAELAADPNPAEGHQ</sequence>
<dbReference type="GO" id="GO:0008253">
    <property type="term" value="F:5'-nucleotidase activity"/>
    <property type="evidence" value="ECO:0007669"/>
    <property type="project" value="InterPro"/>
</dbReference>
<dbReference type="GO" id="GO:0000166">
    <property type="term" value="F:nucleotide binding"/>
    <property type="evidence" value="ECO:0007669"/>
    <property type="project" value="InterPro"/>
</dbReference>
<dbReference type="GO" id="GO:0000287">
    <property type="term" value="F:magnesium ion binding"/>
    <property type="evidence" value="ECO:0007669"/>
    <property type="project" value="InterPro"/>
</dbReference>
<dbReference type="AlphaFoldDB" id="A0AAD1N1R2"/>
<dbReference type="GO" id="GO:0005737">
    <property type="term" value="C:cytoplasm"/>
    <property type="evidence" value="ECO:0007669"/>
    <property type="project" value="InterPro"/>
</dbReference>
<dbReference type="EMBL" id="AP022617">
    <property type="protein sequence ID" value="BBZ63397.1"/>
    <property type="molecule type" value="Genomic_DNA"/>
</dbReference>
<protein>
    <submittedName>
        <fullName evidence="1">5'-nucleotidase</fullName>
    </submittedName>
</protein>
<gene>
    <name evidence="1" type="ORF">MMON_46980</name>
</gene>
<keyword evidence="2" id="KW-1185">Reference proteome</keyword>
<dbReference type="PANTHER" id="PTHR31367">
    <property type="entry name" value="CYTOSOLIC 5'-NUCLEOTIDASE 1 FAMILY MEMBER"/>
    <property type="match status" value="1"/>
</dbReference>
<dbReference type="RefSeq" id="WP_083045640.1">
    <property type="nucleotide sequence ID" value="NZ_AP022617.1"/>
</dbReference>
<organism evidence="1 2">
    <name type="scientific">Mycolicibacterium monacense</name>
    <name type="common">Mycobacterium monacense</name>
    <dbReference type="NCBI Taxonomy" id="85693"/>
    <lineage>
        <taxon>Bacteria</taxon>
        <taxon>Bacillati</taxon>
        <taxon>Actinomycetota</taxon>
        <taxon>Actinomycetes</taxon>
        <taxon>Mycobacteriales</taxon>
        <taxon>Mycobacteriaceae</taxon>
        <taxon>Mycolicibacterium</taxon>
    </lineage>
</organism>
<dbReference type="PANTHER" id="PTHR31367:SF5">
    <property type="entry name" value="CYTOSOLIC 5'-NUCLEOTIDASE 1A"/>
    <property type="match status" value="1"/>
</dbReference>
<dbReference type="Pfam" id="PF06189">
    <property type="entry name" value="5-nucleotidase"/>
    <property type="match status" value="1"/>
</dbReference>
<evidence type="ECO:0000313" key="2">
    <source>
        <dbReference type="Proteomes" id="UP000466039"/>
    </source>
</evidence>
<dbReference type="Proteomes" id="UP000466039">
    <property type="component" value="Chromosome"/>
</dbReference>
<evidence type="ECO:0000313" key="1">
    <source>
        <dbReference type="EMBL" id="BBZ63397.1"/>
    </source>
</evidence>
<dbReference type="GO" id="GO:0009117">
    <property type="term" value="P:nucleotide metabolic process"/>
    <property type="evidence" value="ECO:0007669"/>
    <property type="project" value="InterPro"/>
</dbReference>
<reference evidence="1 2" key="1">
    <citation type="journal article" date="2019" name="Emerg. Microbes Infect.">
        <title>Comprehensive subspecies identification of 175 nontuberculous mycobacteria species based on 7547 genomic profiles.</title>
        <authorList>
            <person name="Matsumoto Y."/>
            <person name="Kinjo T."/>
            <person name="Motooka D."/>
            <person name="Nabeya D."/>
            <person name="Jung N."/>
            <person name="Uechi K."/>
            <person name="Horii T."/>
            <person name="Iida T."/>
            <person name="Fujita J."/>
            <person name="Nakamura S."/>
        </authorList>
    </citation>
    <scope>NUCLEOTIDE SEQUENCE [LARGE SCALE GENOMIC DNA]</scope>
    <source>
        <strain evidence="1 2">JCM 15658</strain>
    </source>
</reference>
<proteinExistence type="predicted"/>
<accession>A0AAD1N1R2</accession>
<dbReference type="InterPro" id="IPR010394">
    <property type="entry name" value="5-nucleotidase"/>
</dbReference>